<organism evidence="3 4">
    <name type="scientific">Legionella busanensis</name>
    <dbReference type="NCBI Taxonomy" id="190655"/>
    <lineage>
        <taxon>Bacteria</taxon>
        <taxon>Pseudomonadati</taxon>
        <taxon>Pseudomonadota</taxon>
        <taxon>Gammaproteobacteria</taxon>
        <taxon>Legionellales</taxon>
        <taxon>Legionellaceae</taxon>
        <taxon>Legionella</taxon>
    </lineage>
</organism>
<dbReference type="PROSITE" id="PS51257">
    <property type="entry name" value="PROKAR_LIPOPROTEIN"/>
    <property type="match status" value="1"/>
</dbReference>
<gene>
    <name evidence="3" type="ORF">NCTC13316_03046</name>
</gene>
<feature type="domain" description="BON" evidence="2">
    <location>
        <begin position="120"/>
        <end position="187"/>
    </location>
</feature>
<proteinExistence type="predicted"/>
<dbReference type="PANTHER" id="PTHR34606">
    <property type="entry name" value="BON DOMAIN-CONTAINING PROTEIN"/>
    <property type="match status" value="1"/>
</dbReference>
<dbReference type="PANTHER" id="PTHR34606:SF4">
    <property type="entry name" value="OUTER MEMBRANE LIPOPROTEIN DOLP"/>
    <property type="match status" value="1"/>
</dbReference>
<feature type="chain" id="PRO_5016912473" evidence="1">
    <location>
        <begin position="21"/>
        <end position="187"/>
    </location>
</feature>
<dbReference type="OrthoDB" id="9783990at2"/>
<name>A0A378JT23_9GAMM</name>
<dbReference type="EMBL" id="UGOD01000001">
    <property type="protein sequence ID" value="STX52920.1"/>
    <property type="molecule type" value="Genomic_DNA"/>
</dbReference>
<evidence type="ECO:0000256" key="1">
    <source>
        <dbReference type="SAM" id="SignalP"/>
    </source>
</evidence>
<protein>
    <submittedName>
        <fullName evidence="3">Lipoproteins</fullName>
    </submittedName>
</protein>
<keyword evidence="4" id="KW-1185">Reference proteome</keyword>
<sequence length="187" mass="20658">MKCRAVIYLLISSLLCSCVAAVVAGAAAGVIVYDRRSLKSIESDLRIFHLIHKAIIEDSRFNSSHINVVSFNQIVLLVGQTSNPSLRINAEKLAQNAPAVCRVYNELTIGEPLPLKQKTTDIFITGQVRSYMLSRKGLESGSIRVVTENSIVYLMGIVTQEQAELAVDVARHVEGVRKVVKVFRYIT</sequence>
<dbReference type="InterPro" id="IPR007055">
    <property type="entry name" value="BON_dom"/>
</dbReference>
<dbReference type="RefSeq" id="WP_115332438.1">
    <property type="nucleotide sequence ID" value="NZ_CAAAHP010000003.1"/>
</dbReference>
<dbReference type="PROSITE" id="PS50914">
    <property type="entry name" value="BON"/>
    <property type="match status" value="2"/>
</dbReference>
<accession>A0A378JT23</accession>
<feature type="domain" description="BON" evidence="2">
    <location>
        <begin position="43"/>
        <end position="111"/>
    </location>
</feature>
<reference evidence="3 4" key="1">
    <citation type="submission" date="2018-06" db="EMBL/GenBank/DDBJ databases">
        <authorList>
            <consortium name="Pathogen Informatics"/>
            <person name="Doyle S."/>
        </authorList>
    </citation>
    <scope>NUCLEOTIDE SEQUENCE [LARGE SCALE GENOMIC DNA]</scope>
    <source>
        <strain evidence="3 4">NCTC13316</strain>
    </source>
</reference>
<dbReference type="Pfam" id="PF04972">
    <property type="entry name" value="BON"/>
    <property type="match status" value="2"/>
</dbReference>
<feature type="signal peptide" evidence="1">
    <location>
        <begin position="1"/>
        <end position="20"/>
    </location>
</feature>
<dbReference type="AlphaFoldDB" id="A0A378JT23"/>
<evidence type="ECO:0000259" key="2">
    <source>
        <dbReference type="PROSITE" id="PS50914"/>
    </source>
</evidence>
<evidence type="ECO:0000313" key="4">
    <source>
        <dbReference type="Proteomes" id="UP000254794"/>
    </source>
</evidence>
<dbReference type="InterPro" id="IPR051686">
    <property type="entry name" value="Lipoprotein_DolP"/>
</dbReference>
<dbReference type="Proteomes" id="UP000254794">
    <property type="component" value="Unassembled WGS sequence"/>
</dbReference>
<keyword evidence="1" id="KW-0732">Signal</keyword>
<keyword evidence="3" id="KW-0449">Lipoprotein</keyword>
<evidence type="ECO:0000313" key="3">
    <source>
        <dbReference type="EMBL" id="STX52920.1"/>
    </source>
</evidence>